<evidence type="ECO:0000313" key="2">
    <source>
        <dbReference type="Proteomes" id="UP000535415"/>
    </source>
</evidence>
<dbReference type="AlphaFoldDB" id="A0A7W9BMC5"/>
<gene>
    <name evidence="1" type="ORF">FHS72_002814</name>
</gene>
<comment type="caution">
    <text evidence="1">The sequence shown here is derived from an EMBL/GenBank/DDBJ whole genome shotgun (WGS) entry which is preliminary data.</text>
</comment>
<evidence type="ECO:0000313" key="1">
    <source>
        <dbReference type="EMBL" id="MBB5723177.1"/>
    </source>
</evidence>
<dbReference type="RefSeq" id="WP_183530142.1">
    <property type="nucleotide sequence ID" value="NZ_JACIJM010000008.1"/>
</dbReference>
<dbReference type="CDD" id="cd06661">
    <property type="entry name" value="GGCT_like"/>
    <property type="match status" value="1"/>
</dbReference>
<keyword evidence="1" id="KW-0413">Isomerase</keyword>
<dbReference type="Gene3D" id="3.10.490.10">
    <property type="entry name" value="Gamma-glutamyl cyclotransferase-like"/>
    <property type="match status" value="1"/>
</dbReference>
<sequence>MNDPQFFGYGSLVNLKTHGYVQPQRAQVTGWRRIWRSTTHSKVAILSVTPDANTTLDGIVAQVPNADWVALDARERAYTRQIQANGVAIYEITDEIIHPESGPHPILRSYLDVVIQGYLTEFGPVGAARFFETTDNWGPITDDRDAPRYPRHQQLSADETAFVDKHLAALR</sequence>
<dbReference type="EMBL" id="JACIJM010000008">
    <property type="protein sequence ID" value="MBB5723177.1"/>
    <property type="molecule type" value="Genomic_DNA"/>
</dbReference>
<name>A0A7W9BMC5_9RHOB</name>
<protein>
    <submittedName>
        <fullName evidence="1">Muconolactone delta-isomerase</fullName>
    </submittedName>
</protein>
<dbReference type="GO" id="GO:0016853">
    <property type="term" value="F:isomerase activity"/>
    <property type="evidence" value="ECO:0007669"/>
    <property type="project" value="UniProtKB-KW"/>
</dbReference>
<keyword evidence="2" id="KW-1185">Reference proteome</keyword>
<dbReference type="InterPro" id="IPR013024">
    <property type="entry name" value="GGCT-like"/>
</dbReference>
<accession>A0A7W9BMC5</accession>
<reference evidence="1 2" key="1">
    <citation type="submission" date="2020-08" db="EMBL/GenBank/DDBJ databases">
        <title>Genomic Encyclopedia of Type Strains, Phase IV (KMG-IV): sequencing the most valuable type-strain genomes for metagenomic binning, comparative biology and taxonomic classification.</title>
        <authorList>
            <person name="Goeker M."/>
        </authorList>
    </citation>
    <scope>NUCLEOTIDE SEQUENCE [LARGE SCALE GENOMIC DNA]</scope>
    <source>
        <strain evidence="1 2">DSM 101064</strain>
    </source>
</reference>
<dbReference type="InterPro" id="IPR036568">
    <property type="entry name" value="GGCT-like_sf"/>
</dbReference>
<dbReference type="Proteomes" id="UP000535415">
    <property type="component" value="Unassembled WGS sequence"/>
</dbReference>
<organism evidence="1 2">
    <name type="scientific">Yoonia ponticola</name>
    <dbReference type="NCBI Taxonomy" id="1524255"/>
    <lineage>
        <taxon>Bacteria</taxon>
        <taxon>Pseudomonadati</taxon>
        <taxon>Pseudomonadota</taxon>
        <taxon>Alphaproteobacteria</taxon>
        <taxon>Rhodobacterales</taxon>
        <taxon>Paracoccaceae</taxon>
        <taxon>Yoonia</taxon>
    </lineage>
</organism>
<proteinExistence type="predicted"/>
<dbReference type="SUPFAM" id="SSF110857">
    <property type="entry name" value="Gamma-glutamyl cyclotransferase-like"/>
    <property type="match status" value="1"/>
</dbReference>